<evidence type="ECO:0000313" key="5">
    <source>
        <dbReference type="EMBL" id="GAA2200064.1"/>
    </source>
</evidence>
<dbReference type="InterPro" id="IPR016162">
    <property type="entry name" value="Ald_DH_N"/>
</dbReference>
<dbReference type="RefSeq" id="WP_344299471.1">
    <property type="nucleotide sequence ID" value="NZ_BAAAQW010000005.1"/>
</dbReference>
<dbReference type="PANTHER" id="PTHR11699">
    <property type="entry name" value="ALDEHYDE DEHYDROGENASE-RELATED"/>
    <property type="match status" value="1"/>
</dbReference>
<dbReference type="InterPro" id="IPR016163">
    <property type="entry name" value="Ald_DH_C"/>
</dbReference>
<reference evidence="6" key="1">
    <citation type="journal article" date="2019" name="Int. J. Syst. Evol. Microbiol.">
        <title>The Global Catalogue of Microorganisms (GCM) 10K type strain sequencing project: providing services to taxonomists for standard genome sequencing and annotation.</title>
        <authorList>
            <consortium name="The Broad Institute Genomics Platform"/>
            <consortium name="The Broad Institute Genome Sequencing Center for Infectious Disease"/>
            <person name="Wu L."/>
            <person name="Ma J."/>
        </authorList>
    </citation>
    <scope>NUCLEOTIDE SEQUENCE [LARGE SCALE GENOMIC DNA]</scope>
    <source>
        <strain evidence="6">JCM 16034</strain>
    </source>
</reference>
<dbReference type="EMBL" id="BAAAQW010000005">
    <property type="protein sequence ID" value="GAA2200064.1"/>
    <property type="molecule type" value="Genomic_DNA"/>
</dbReference>
<dbReference type="InterPro" id="IPR016160">
    <property type="entry name" value="Ald_DH_CS_CYS"/>
</dbReference>
<dbReference type="SUPFAM" id="SSF53720">
    <property type="entry name" value="ALDH-like"/>
    <property type="match status" value="1"/>
</dbReference>
<dbReference type="PROSITE" id="PS00687">
    <property type="entry name" value="ALDEHYDE_DEHYDR_GLU"/>
    <property type="match status" value="1"/>
</dbReference>
<dbReference type="Gene3D" id="3.40.605.10">
    <property type="entry name" value="Aldehyde Dehydrogenase, Chain A, domain 1"/>
    <property type="match status" value="1"/>
</dbReference>
<dbReference type="Pfam" id="PF00171">
    <property type="entry name" value="Aldedh"/>
    <property type="match status" value="1"/>
</dbReference>
<accession>A0ABP5NKL4</accession>
<protein>
    <submittedName>
        <fullName evidence="5">Aldehyde dehydrogenase family protein</fullName>
    </submittedName>
</protein>
<evidence type="ECO:0000313" key="6">
    <source>
        <dbReference type="Proteomes" id="UP001500432"/>
    </source>
</evidence>
<gene>
    <name evidence="5" type="ORF">GCM10009849_19060</name>
</gene>
<comment type="caution">
    <text evidence="5">The sequence shown here is derived from an EMBL/GenBank/DDBJ whole genome shotgun (WGS) entry which is preliminary data.</text>
</comment>
<dbReference type="Proteomes" id="UP001500432">
    <property type="component" value="Unassembled WGS sequence"/>
</dbReference>
<evidence type="ECO:0000256" key="1">
    <source>
        <dbReference type="ARBA" id="ARBA00023002"/>
    </source>
</evidence>
<feature type="domain" description="Aldehyde dehydrogenase" evidence="4">
    <location>
        <begin position="29"/>
        <end position="488"/>
    </location>
</feature>
<sequence>MTETLSTAAPKAPVSTGLYIGGRERQAAATLEVPDPGKPGTVVGHAAAASPADVDDAIAAAKEAFPAWSALSAQERAEHMRAAIEGIAEARDEDAAILSQENGKIRMEAWVDSLVFEIRWNLAVALADEVDTGKVLDPAPGIPVTTTVKYQPLGVVTVIVPFNWPIAILGASLPHALIAGNTAIVKPPPSTPLATTRVVQRVAEKLPPGVLNVVTGKDADMSALITSPDVAKVCFTGSVGGGKRIMEMAAKSLTRVTLELGGNDAAVMLEDAIVDDTHLDRLYAAIFDTTGQICMNAKRVYVHRSRLDEVVAGLSARLEKAVIGYGLDEGTTMGPLNSSAQKAFVAEIIEEAKSSGADVREFGTLPTDPELAGGNFLRPAIVVDPDPSLRVVTQEQFGPVIPVIPFDTEDEAIRAANDTWAGLCGSVWTADPDAANRVGGQLACGYVWVNDHGATRLDLRAPFGGMKQSGFGREQGIEGVRAFQDTRSIAHLDPDALAAG</sequence>
<dbReference type="InterPro" id="IPR029510">
    <property type="entry name" value="Ald_DH_CS_GLU"/>
</dbReference>
<dbReference type="PROSITE" id="PS00070">
    <property type="entry name" value="ALDEHYDE_DEHYDR_CYS"/>
    <property type="match status" value="1"/>
</dbReference>
<evidence type="ECO:0000256" key="2">
    <source>
        <dbReference type="PROSITE-ProRule" id="PRU10007"/>
    </source>
</evidence>
<dbReference type="InterPro" id="IPR016161">
    <property type="entry name" value="Ald_DH/histidinol_DH"/>
</dbReference>
<keyword evidence="1 3" id="KW-0560">Oxidoreductase</keyword>
<evidence type="ECO:0000259" key="4">
    <source>
        <dbReference type="Pfam" id="PF00171"/>
    </source>
</evidence>
<evidence type="ECO:0000256" key="3">
    <source>
        <dbReference type="RuleBase" id="RU003345"/>
    </source>
</evidence>
<feature type="active site" evidence="2">
    <location>
        <position position="259"/>
    </location>
</feature>
<organism evidence="5 6">
    <name type="scientific">Sinomonas flava</name>
    <dbReference type="NCBI Taxonomy" id="496857"/>
    <lineage>
        <taxon>Bacteria</taxon>
        <taxon>Bacillati</taxon>
        <taxon>Actinomycetota</taxon>
        <taxon>Actinomycetes</taxon>
        <taxon>Micrococcales</taxon>
        <taxon>Micrococcaceae</taxon>
        <taxon>Sinomonas</taxon>
    </lineage>
</organism>
<dbReference type="Gene3D" id="3.40.309.10">
    <property type="entry name" value="Aldehyde Dehydrogenase, Chain A, domain 2"/>
    <property type="match status" value="1"/>
</dbReference>
<name>A0ABP5NKL4_9MICC</name>
<keyword evidence="6" id="KW-1185">Reference proteome</keyword>
<comment type="similarity">
    <text evidence="3">Belongs to the aldehyde dehydrogenase family.</text>
</comment>
<dbReference type="InterPro" id="IPR015590">
    <property type="entry name" value="Aldehyde_DH_dom"/>
</dbReference>
<proteinExistence type="inferred from homology"/>